<dbReference type="InterPro" id="IPR024775">
    <property type="entry name" value="DinB-like"/>
</dbReference>
<dbReference type="Pfam" id="PF12867">
    <property type="entry name" value="DinB_2"/>
    <property type="match status" value="1"/>
</dbReference>
<protein>
    <submittedName>
        <fullName evidence="2">DinB family protein</fullName>
    </submittedName>
</protein>
<dbReference type="RefSeq" id="WP_120112181.1">
    <property type="nucleotide sequence ID" value="NZ_QXQB01000003.1"/>
</dbReference>
<gene>
    <name evidence="2" type="ORF">D3P09_16530</name>
</gene>
<dbReference type="Proteomes" id="UP000267798">
    <property type="component" value="Unassembled WGS sequence"/>
</dbReference>
<comment type="caution">
    <text evidence="2">The sequence shown here is derived from an EMBL/GenBank/DDBJ whole genome shotgun (WGS) entry which is preliminary data.</text>
</comment>
<feature type="domain" description="DinB-like" evidence="1">
    <location>
        <begin position="29"/>
        <end position="147"/>
    </location>
</feature>
<dbReference type="EMBL" id="QXQB01000003">
    <property type="protein sequence ID" value="RJX39099.1"/>
    <property type="molecule type" value="Genomic_DNA"/>
</dbReference>
<sequence>MGLSKVELLLQQREEAWNKEGWIVPLAVALDGLTAKAAAWEPEGGGNSIWQTLLHINYYNEDLLYRLKDLPLGTRVDNKATFGTTGSADDEAGWQAVVARTHELAKGLQETISSLSDEDLEKPFGNSTIGQELARWQLHDAYHSGQIVLIRRQLGVWRPI</sequence>
<evidence type="ECO:0000259" key="1">
    <source>
        <dbReference type="Pfam" id="PF12867"/>
    </source>
</evidence>
<dbReference type="SUPFAM" id="SSF109854">
    <property type="entry name" value="DinB/YfiT-like putative metalloenzymes"/>
    <property type="match status" value="1"/>
</dbReference>
<proteinExistence type="predicted"/>
<dbReference type="Gene3D" id="1.20.120.450">
    <property type="entry name" value="dinb family like domain"/>
    <property type="match status" value="1"/>
</dbReference>
<dbReference type="OrthoDB" id="9798830at2"/>
<dbReference type="AlphaFoldDB" id="A0A3A6PL73"/>
<organism evidence="2 3">
    <name type="scientific">Paenibacillus pinisoli</name>
    <dbReference type="NCBI Taxonomy" id="1276110"/>
    <lineage>
        <taxon>Bacteria</taxon>
        <taxon>Bacillati</taxon>
        <taxon>Bacillota</taxon>
        <taxon>Bacilli</taxon>
        <taxon>Bacillales</taxon>
        <taxon>Paenibacillaceae</taxon>
        <taxon>Paenibacillus</taxon>
    </lineage>
</organism>
<reference evidence="2 3" key="1">
    <citation type="submission" date="2018-09" db="EMBL/GenBank/DDBJ databases">
        <title>Paenibacillus aracenensis nov. sp. isolated from a cave in southern Spain.</title>
        <authorList>
            <person name="Jurado V."/>
            <person name="Gutierrez-Patricio S."/>
            <person name="Gonzalez-Pimentel J.L."/>
            <person name="Miller A.Z."/>
            <person name="Laiz L."/>
            <person name="Saiz-Jimenez C."/>
        </authorList>
    </citation>
    <scope>NUCLEOTIDE SEQUENCE [LARGE SCALE GENOMIC DNA]</scope>
    <source>
        <strain evidence="2 3">JCM 19203</strain>
    </source>
</reference>
<accession>A0A3A6PL73</accession>
<evidence type="ECO:0000313" key="2">
    <source>
        <dbReference type="EMBL" id="RJX39099.1"/>
    </source>
</evidence>
<keyword evidence="3" id="KW-1185">Reference proteome</keyword>
<dbReference type="InterPro" id="IPR034660">
    <property type="entry name" value="DinB/YfiT-like"/>
</dbReference>
<evidence type="ECO:0000313" key="3">
    <source>
        <dbReference type="Proteomes" id="UP000267798"/>
    </source>
</evidence>
<name>A0A3A6PL73_9BACL</name>